<name>A0A0F4KX65_9BIFI</name>
<keyword evidence="3" id="KW-1185">Reference proteome</keyword>
<dbReference type="RefSeq" id="WP_045935758.1">
    <property type="nucleotide sequence ID" value="NZ_KQ033885.1"/>
</dbReference>
<dbReference type="EMBL" id="JWMF01000007">
    <property type="protein sequence ID" value="KJY50653.1"/>
    <property type="molecule type" value="Genomic_DNA"/>
</dbReference>
<accession>A0A0F4KX65</accession>
<evidence type="ECO:0000313" key="3">
    <source>
        <dbReference type="Proteomes" id="UP000033567"/>
    </source>
</evidence>
<feature type="coiled-coil region" evidence="1">
    <location>
        <begin position="110"/>
        <end position="144"/>
    </location>
</feature>
<sequence length="420" mass="43404">MSASDLDWSALGLSKNPVPGGKNTIDRLASQFAENGDRCKEVSHSITSACGKAPDFKGDSAKQLQQSLSQVAQFAGRLSDVCADIDQALRSWGSAVDASQDTAYEDCRKAMNLRDSIAQNQKKLDQAKQTLQTNSDNLKRVRQTNGDSMSRETNRLLDVIDATNESITQYQGLVADDKAEIKRLKGEVSWVREQYKDAAKTTKNDLDGCIDEATAKAMQLNTLNHSFTVGDFLSGGFESLSGIAELMKADPALIEGLKTAGLIGDELAGDWLGPIVGGLIEGGNLVAPATKTTGSLVQAAGKAAGTATKVGAFGSIVGGIADSVGTYYARKEAYGEQAATQDAVAHGLITASGGFAGAAAGAAAGAIVGSIAPGLGTIVGAGIGLVVGYLGAAAGNAVYDDSVNRGNGDDLRGHIKDNLW</sequence>
<evidence type="ECO:0000313" key="2">
    <source>
        <dbReference type="EMBL" id="KJY50653.1"/>
    </source>
</evidence>
<reference evidence="2 3" key="1">
    <citation type="submission" date="2014-12" db="EMBL/GenBank/DDBJ databases">
        <title>Comparative genomics of the lactic acid bacteria isolated from the honey bee gut.</title>
        <authorList>
            <person name="Ellegaard K.M."/>
            <person name="Tamarit D."/>
            <person name="Javelind E."/>
            <person name="Olofsson T."/>
            <person name="Andersson S.G."/>
            <person name="Vasquez A."/>
        </authorList>
    </citation>
    <scope>NUCLEOTIDE SEQUENCE [LARGE SCALE GENOMIC DNA]</scope>
    <source>
        <strain evidence="2 3">Bin7</strain>
    </source>
</reference>
<dbReference type="PATRIC" id="fig|1684.5.peg.1415"/>
<organism evidence="2 3">
    <name type="scientific">Bifidobacterium mellis</name>
    <dbReference type="NCBI Taxonomy" id="1293823"/>
    <lineage>
        <taxon>Bacteria</taxon>
        <taxon>Bacillati</taxon>
        <taxon>Actinomycetota</taxon>
        <taxon>Actinomycetes</taxon>
        <taxon>Bifidobacteriales</taxon>
        <taxon>Bifidobacteriaceae</taxon>
        <taxon>Bifidobacterium</taxon>
    </lineage>
</organism>
<evidence type="ECO:0000256" key="1">
    <source>
        <dbReference type="SAM" id="Coils"/>
    </source>
</evidence>
<keyword evidence="1" id="KW-0175">Coiled coil</keyword>
<proteinExistence type="predicted"/>
<dbReference type="Proteomes" id="UP000033567">
    <property type="component" value="Unassembled WGS sequence"/>
</dbReference>
<protein>
    <submittedName>
        <fullName evidence="2">Uncharacterized protein</fullName>
    </submittedName>
</protein>
<gene>
    <name evidence="2" type="ORF">JF70_13540</name>
</gene>
<dbReference type="SUPFAM" id="SSF58100">
    <property type="entry name" value="Bacterial hemolysins"/>
    <property type="match status" value="1"/>
</dbReference>
<comment type="caution">
    <text evidence="2">The sequence shown here is derived from an EMBL/GenBank/DDBJ whole genome shotgun (WGS) entry which is preliminary data.</text>
</comment>
<dbReference type="AlphaFoldDB" id="A0A0F4KX65"/>